<sequence>MTMPATITLPGVMDSLYDLMAFVASHAREQGFSVERIRDIELAVEEVLVNIIKYAYGNCDHRGSIEIICKPADGRSLVLEIADSGIPFNITSVPDPDVNADINARQIGGLGIYFVKQLMDEVRYRREDGRNKLTLVVHKTVSS</sequence>
<dbReference type="AlphaFoldDB" id="A0A1H7VKX1"/>
<accession>A0A1H7VKX1</accession>
<dbReference type="PANTHER" id="PTHR35526:SF6">
    <property type="entry name" value="SLR1861 PROTEIN"/>
    <property type="match status" value="1"/>
</dbReference>
<dbReference type="InterPro" id="IPR003594">
    <property type="entry name" value="HATPase_dom"/>
</dbReference>
<dbReference type="Pfam" id="PF13581">
    <property type="entry name" value="HATPase_c_2"/>
    <property type="match status" value="1"/>
</dbReference>
<evidence type="ECO:0000259" key="2">
    <source>
        <dbReference type="Pfam" id="PF13581"/>
    </source>
</evidence>
<keyword evidence="3" id="KW-0418">Kinase</keyword>
<reference evidence="3 4" key="1">
    <citation type="submission" date="2016-10" db="EMBL/GenBank/DDBJ databases">
        <authorList>
            <person name="de Groot N.N."/>
        </authorList>
    </citation>
    <scope>NUCLEOTIDE SEQUENCE [LARGE SCALE GENOMIC DNA]</scope>
    <source>
        <strain evidence="3 4">DSM 8423</strain>
    </source>
</reference>
<dbReference type="PANTHER" id="PTHR35526">
    <property type="entry name" value="ANTI-SIGMA-F FACTOR RSBW-RELATED"/>
    <property type="match status" value="1"/>
</dbReference>
<dbReference type="Gene3D" id="3.30.565.10">
    <property type="entry name" value="Histidine kinase-like ATPase, C-terminal domain"/>
    <property type="match status" value="1"/>
</dbReference>
<dbReference type="CDD" id="cd16936">
    <property type="entry name" value="HATPase_RsbW-like"/>
    <property type="match status" value="1"/>
</dbReference>
<dbReference type="EMBL" id="FOBS01000004">
    <property type="protein sequence ID" value="SEM09674.1"/>
    <property type="molecule type" value="Genomic_DNA"/>
</dbReference>
<dbReference type="GO" id="GO:0004674">
    <property type="term" value="F:protein serine/threonine kinase activity"/>
    <property type="evidence" value="ECO:0007669"/>
    <property type="project" value="UniProtKB-KW"/>
</dbReference>
<protein>
    <submittedName>
        <fullName evidence="3">Anti-sigma regulatory factor (Ser/Thr protein kinase)</fullName>
    </submittedName>
</protein>
<dbReference type="InterPro" id="IPR050267">
    <property type="entry name" value="Anti-sigma-factor_SerPK"/>
</dbReference>
<dbReference type="STRING" id="43775.SAMN04489760_10435"/>
<evidence type="ECO:0000313" key="3">
    <source>
        <dbReference type="EMBL" id="SEM09674.1"/>
    </source>
</evidence>
<keyword evidence="1" id="KW-0723">Serine/threonine-protein kinase</keyword>
<feature type="domain" description="Histidine kinase/HSP90-like ATPase" evidence="2">
    <location>
        <begin position="15"/>
        <end position="136"/>
    </location>
</feature>
<evidence type="ECO:0000256" key="1">
    <source>
        <dbReference type="ARBA" id="ARBA00022527"/>
    </source>
</evidence>
<dbReference type="SUPFAM" id="SSF55874">
    <property type="entry name" value="ATPase domain of HSP90 chaperone/DNA topoisomerase II/histidine kinase"/>
    <property type="match status" value="1"/>
</dbReference>
<name>A0A1H7VKX1_9BACT</name>
<gene>
    <name evidence="3" type="ORF">SAMN04489760_10435</name>
</gene>
<dbReference type="Proteomes" id="UP000198744">
    <property type="component" value="Unassembled WGS sequence"/>
</dbReference>
<keyword evidence="4" id="KW-1185">Reference proteome</keyword>
<dbReference type="InterPro" id="IPR036890">
    <property type="entry name" value="HATPase_C_sf"/>
</dbReference>
<organism evidence="3 4">
    <name type="scientific">Syntrophus gentianae</name>
    <dbReference type="NCBI Taxonomy" id="43775"/>
    <lineage>
        <taxon>Bacteria</taxon>
        <taxon>Pseudomonadati</taxon>
        <taxon>Thermodesulfobacteriota</taxon>
        <taxon>Syntrophia</taxon>
        <taxon>Syntrophales</taxon>
        <taxon>Syntrophaceae</taxon>
        <taxon>Syntrophus</taxon>
    </lineage>
</organism>
<evidence type="ECO:0000313" key="4">
    <source>
        <dbReference type="Proteomes" id="UP000198744"/>
    </source>
</evidence>
<dbReference type="OrthoDB" id="9792240at2"/>
<proteinExistence type="predicted"/>
<keyword evidence="3" id="KW-0808">Transferase</keyword>